<evidence type="ECO:0008006" key="5">
    <source>
        <dbReference type="Google" id="ProtNLM"/>
    </source>
</evidence>
<feature type="signal peptide" evidence="2">
    <location>
        <begin position="1"/>
        <end position="20"/>
    </location>
</feature>
<keyword evidence="2" id="KW-0732">Signal</keyword>
<keyword evidence="4" id="KW-1185">Reference proteome</keyword>
<sequence length="174" mass="17722">MSFNPRHALAAAVLASLVMAGCNRNDAEVDTTADSGVNPPAANEPVTPLPPAEPFPNTGTTPGADTALDVSSVTLGTAAGADLSITNPTSSFGTGDPIVVSVATNGAASNAEVTVRLKYQDGQQAGEESESITTTGAETTNFTFENADPWPTGSYTAEVWINGTQAETSTFTVR</sequence>
<evidence type="ECO:0000256" key="1">
    <source>
        <dbReference type="SAM" id="MobiDB-lite"/>
    </source>
</evidence>
<proteinExistence type="predicted"/>
<dbReference type="Proteomes" id="UP000680116">
    <property type="component" value="Chromosome"/>
</dbReference>
<dbReference type="RefSeq" id="WP_215219127.1">
    <property type="nucleotide sequence ID" value="NZ_OU015430.1"/>
</dbReference>
<feature type="chain" id="PRO_5045358910" description="Secreted protein" evidence="2">
    <location>
        <begin position="21"/>
        <end position="174"/>
    </location>
</feature>
<dbReference type="EMBL" id="OU015430">
    <property type="protein sequence ID" value="CAG4967628.1"/>
    <property type="molecule type" value="Genomic_DNA"/>
</dbReference>
<accession>A0ABM8UBT9</accession>
<feature type="region of interest" description="Disordered" evidence="1">
    <location>
        <begin position="29"/>
        <end position="67"/>
    </location>
</feature>
<organism evidence="3 4">
    <name type="scientific">Novilysobacter luteus</name>
    <dbReference type="NCBI Taxonomy" id="2822368"/>
    <lineage>
        <taxon>Bacteria</taxon>
        <taxon>Pseudomonadati</taxon>
        <taxon>Pseudomonadota</taxon>
        <taxon>Gammaproteobacteria</taxon>
        <taxon>Lysobacterales</taxon>
        <taxon>Lysobacteraceae</taxon>
        <taxon>Novilysobacter</taxon>
    </lineage>
</organism>
<protein>
    <recommendedName>
        <fullName evidence="5">Secreted protein</fullName>
    </recommendedName>
</protein>
<feature type="compositionally biased region" description="Polar residues" evidence="1">
    <location>
        <begin position="57"/>
        <end position="67"/>
    </location>
</feature>
<name>A0ABM8UBT9_9GAMM</name>
<gene>
    <name evidence="3" type="ORF">LYB30171_00084</name>
</gene>
<evidence type="ECO:0000313" key="4">
    <source>
        <dbReference type="Proteomes" id="UP000680116"/>
    </source>
</evidence>
<reference evidence="3 4" key="1">
    <citation type="submission" date="2021-04" db="EMBL/GenBank/DDBJ databases">
        <authorList>
            <person name="Rodrigo-Torres L."/>
            <person name="Arahal R. D."/>
            <person name="Lucena T."/>
        </authorList>
    </citation>
    <scope>NUCLEOTIDE SEQUENCE [LARGE SCALE GENOMIC DNA]</scope>
    <source>
        <strain evidence="3 4">CECT 30171</strain>
    </source>
</reference>
<evidence type="ECO:0000313" key="3">
    <source>
        <dbReference type="EMBL" id="CAG4967628.1"/>
    </source>
</evidence>
<evidence type="ECO:0000256" key="2">
    <source>
        <dbReference type="SAM" id="SignalP"/>
    </source>
</evidence>